<accession>A0AAI9ECW3</accession>
<keyword evidence="13" id="KW-1185">Reference proteome</keyword>
<comment type="caution">
    <text evidence="12">The sequence shown here is derived from an EMBL/GenBank/DDBJ whole genome shotgun (WGS) entry which is preliminary data.</text>
</comment>
<evidence type="ECO:0000256" key="2">
    <source>
        <dbReference type="ARBA" id="ARBA00004604"/>
    </source>
</evidence>
<feature type="compositionally biased region" description="Low complexity" evidence="10">
    <location>
        <begin position="56"/>
        <end position="68"/>
    </location>
</feature>
<feature type="compositionally biased region" description="Basic and acidic residues" evidence="10">
    <location>
        <begin position="121"/>
        <end position="142"/>
    </location>
</feature>
<feature type="compositionally biased region" description="Basic and acidic residues" evidence="10">
    <location>
        <begin position="20"/>
        <end position="31"/>
    </location>
</feature>
<keyword evidence="5" id="KW-0690">Ribosome biogenesis</keyword>
<evidence type="ECO:0000313" key="13">
    <source>
        <dbReference type="Proteomes" id="UP001296104"/>
    </source>
</evidence>
<evidence type="ECO:0000256" key="10">
    <source>
        <dbReference type="SAM" id="MobiDB-lite"/>
    </source>
</evidence>
<comment type="similarity">
    <text evidence="3">Belongs to the RRM RBM34 family.</text>
</comment>
<feature type="region of interest" description="Disordered" evidence="10">
    <location>
        <begin position="56"/>
        <end position="239"/>
    </location>
</feature>
<feature type="compositionally biased region" description="Acidic residues" evidence="10">
    <location>
        <begin position="110"/>
        <end position="120"/>
    </location>
</feature>
<feature type="region of interest" description="Disordered" evidence="10">
    <location>
        <begin position="1"/>
        <end position="34"/>
    </location>
</feature>
<keyword evidence="8" id="KW-0539">Nucleus</keyword>
<dbReference type="InterPro" id="IPR012677">
    <property type="entry name" value="Nucleotide-bd_a/b_plait_sf"/>
</dbReference>
<dbReference type="SMART" id="SM00360">
    <property type="entry name" value="RRM"/>
    <property type="match status" value="2"/>
</dbReference>
<feature type="region of interest" description="Disordered" evidence="10">
    <location>
        <begin position="382"/>
        <end position="405"/>
    </location>
</feature>
<evidence type="ECO:0000256" key="6">
    <source>
        <dbReference type="ARBA" id="ARBA00022552"/>
    </source>
</evidence>
<dbReference type="Gene3D" id="3.30.70.330">
    <property type="match status" value="2"/>
</dbReference>
<feature type="compositionally biased region" description="Acidic residues" evidence="10">
    <location>
        <begin position="196"/>
        <end position="216"/>
    </location>
</feature>
<gene>
    <name evidence="12" type="ORF">LECACI_7A006816</name>
</gene>
<reference evidence="12" key="1">
    <citation type="submission" date="2023-11" db="EMBL/GenBank/DDBJ databases">
        <authorList>
            <person name="Alioto T."/>
            <person name="Alioto T."/>
            <person name="Gomez Garrido J."/>
        </authorList>
    </citation>
    <scope>NUCLEOTIDE SEQUENCE</scope>
</reference>
<dbReference type="PANTHER" id="PTHR23236:SF25">
    <property type="entry name" value="RNA-BINDING PROTEIN 34"/>
    <property type="match status" value="1"/>
</dbReference>
<feature type="compositionally biased region" description="Acidic residues" evidence="10">
    <location>
        <begin position="83"/>
        <end position="102"/>
    </location>
</feature>
<protein>
    <recommendedName>
        <fullName evidence="4">Nucleolar protein 12</fullName>
    </recommendedName>
</protein>
<comment type="function">
    <text evidence="1">Involved in pre-25S rRNA processing.</text>
</comment>
<evidence type="ECO:0000256" key="1">
    <source>
        <dbReference type="ARBA" id="ARBA00002475"/>
    </source>
</evidence>
<feature type="compositionally biased region" description="Basic and acidic residues" evidence="10">
    <location>
        <begin position="1"/>
        <end position="11"/>
    </location>
</feature>
<feature type="domain" description="RRM" evidence="11">
    <location>
        <begin position="367"/>
        <end position="472"/>
    </location>
</feature>
<feature type="compositionally biased region" description="Basic and acidic residues" evidence="10">
    <location>
        <begin position="389"/>
        <end position="402"/>
    </location>
</feature>
<evidence type="ECO:0000256" key="9">
    <source>
        <dbReference type="PROSITE-ProRule" id="PRU00176"/>
    </source>
</evidence>
<dbReference type="InterPro" id="IPR047189">
    <property type="entry name" value="RRM2_Nop12p-like"/>
</dbReference>
<evidence type="ECO:0000256" key="4">
    <source>
        <dbReference type="ARBA" id="ARBA00015520"/>
    </source>
</evidence>
<dbReference type="EMBL" id="CAVMBE010000051">
    <property type="protein sequence ID" value="CAK4031658.1"/>
    <property type="molecule type" value="Genomic_DNA"/>
</dbReference>
<evidence type="ECO:0000256" key="5">
    <source>
        <dbReference type="ARBA" id="ARBA00022517"/>
    </source>
</evidence>
<organism evidence="12 13">
    <name type="scientific">Lecanosticta acicola</name>
    <dbReference type="NCBI Taxonomy" id="111012"/>
    <lineage>
        <taxon>Eukaryota</taxon>
        <taxon>Fungi</taxon>
        <taxon>Dikarya</taxon>
        <taxon>Ascomycota</taxon>
        <taxon>Pezizomycotina</taxon>
        <taxon>Dothideomycetes</taxon>
        <taxon>Dothideomycetidae</taxon>
        <taxon>Mycosphaerellales</taxon>
        <taxon>Mycosphaerellaceae</taxon>
        <taxon>Lecanosticta</taxon>
    </lineage>
</organism>
<feature type="compositionally biased region" description="Basic residues" evidence="10">
    <location>
        <begin position="569"/>
        <end position="581"/>
    </location>
</feature>
<evidence type="ECO:0000259" key="11">
    <source>
        <dbReference type="PROSITE" id="PS50102"/>
    </source>
</evidence>
<sequence length="593" mass="65099">MSKDSKSDKNKVGKKAKKSTKSDQRSKENKQRAAAAAFSLLADEKTIDQSLSSLFAVKQPPVKAKPAPLTEKPAKQPNSSDQREEEDDNDAELSEIEEDLSEDAANPSDDGAESTAEEEESFPKRGLDTSTQERESAEVDNKSKRKRKRRDADEELENVYMTRLVREEERENEKLAAERAAKRQRQDAEAGASENLDNDGDSSDVEEAADESDSAEGEDKHNSAEMSPPPQHETRQQADEELDKANRTVFLGNVSTAAITSKASRKLLLSHLASFFTALASSSGSATPKVESIRFRSTPYAAAIPKKAAYAKQELMDATSKSTNAYAVYSSSHLAREAAKRLNGTVVLDRHLRVDEVAHPGKIDNRRCIFVGNLGFVSDESNIQAANEEEGREKRKPGKEPADVEEGLWRTFGKCGKVESVRVIRDSTTRVGKGIAYVQFEDENSVEAALLYNEKKFPPMLPRKLRVSRAKAQKRNAKPGSGRPSTSKPAATGYQRKLTGEEASKLGRASKLFGRAAAANGRRTDKTPRPDRAQRPSTALGEGIKKPENFIFEGHRATARQGKSGLKLAGKHAGKKNKVTKRSASYKAKKRPS</sequence>
<evidence type="ECO:0000256" key="3">
    <source>
        <dbReference type="ARBA" id="ARBA00007077"/>
    </source>
</evidence>
<dbReference type="CDD" id="cd12670">
    <property type="entry name" value="RRM2_Nop12p_like"/>
    <property type="match status" value="1"/>
</dbReference>
<name>A0AAI9ECW3_9PEZI</name>
<feature type="region of interest" description="Disordered" evidence="10">
    <location>
        <begin position="467"/>
        <end position="593"/>
    </location>
</feature>
<dbReference type="GO" id="GO:0019843">
    <property type="term" value="F:rRNA binding"/>
    <property type="evidence" value="ECO:0007669"/>
    <property type="project" value="TreeGrafter"/>
</dbReference>
<dbReference type="InterPro" id="IPR035979">
    <property type="entry name" value="RBD_domain_sf"/>
</dbReference>
<keyword evidence="7 9" id="KW-0694">RNA-binding</keyword>
<evidence type="ECO:0000256" key="8">
    <source>
        <dbReference type="ARBA" id="ARBA00023242"/>
    </source>
</evidence>
<dbReference type="InterPro" id="IPR000504">
    <property type="entry name" value="RRM_dom"/>
</dbReference>
<comment type="subcellular location">
    <subcellularLocation>
        <location evidence="2">Nucleus</location>
        <location evidence="2">Nucleolus</location>
    </subcellularLocation>
</comment>
<dbReference type="GO" id="GO:0000463">
    <property type="term" value="P:maturation of LSU-rRNA from tricistronic rRNA transcript (SSU-rRNA, 5.8S rRNA, LSU-rRNA)"/>
    <property type="evidence" value="ECO:0007669"/>
    <property type="project" value="TreeGrafter"/>
</dbReference>
<evidence type="ECO:0000256" key="7">
    <source>
        <dbReference type="ARBA" id="ARBA00022884"/>
    </source>
</evidence>
<feature type="compositionally biased region" description="Basic and acidic residues" evidence="10">
    <location>
        <begin position="543"/>
        <end position="556"/>
    </location>
</feature>
<dbReference type="PROSITE" id="PS50102">
    <property type="entry name" value="RRM"/>
    <property type="match status" value="1"/>
</dbReference>
<feature type="compositionally biased region" description="Basic and acidic residues" evidence="10">
    <location>
        <begin position="164"/>
        <end position="188"/>
    </location>
</feature>
<dbReference type="AlphaFoldDB" id="A0AAI9ECW3"/>
<proteinExistence type="inferred from homology"/>
<dbReference type="Pfam" id="PF00076">
    <property type="entry name" value="RRM_1"/>
    <property type="match status" value="1"/>
</dbReference>
<dbReference type="SUPFAM" id="SSF54928">
    <property type="entry name" value="RNA-binding domain, RBD"/>
    <property type="match status" value="2"/>
</dbReference>
<feature type="compositionally biased region" description="Basic and acidic residues" evidence="10">
    <location>
        <begin position="522"/>
        <end position="534"/>
    </location>
</feature>
<dbReference type="Proteomes" id="UP001296104">
    <property type="component" value="Unassembled WGS sequence"/>
</dbReference>
<keyword evidence="6" id="KW-0698">rRNA processing</keyword>
<feature type="compositionally biased region" description="Basic residues" evidence="10">
    <location>
        <begin position="467"/>
        <end position="477"/>
    </location>
</feature>
<evidence type="ECO:0000313" key="12">
    <source>
        <dbReference type="EMBL" id="CAK4031658.1"/>
    </source>
</evidence>
<dbReference type="PANTHER" id="PTHR23236">
    <property type="entry name" value="EUKARYOTIC TRANSLATION INITIATION FACTOR 4B/4H"/>
    <property type="match status" value="1"/>
</dbReference>
<dbReference type="GO" id="GO:0005730">
    <property type="term" value="C:nucleolus"/>
    <property type="evidence" value="ECO:0007669"/>
    <property type="project" value="UniProtKB-SubCell"/>
</dbReference>